<name>A0A0H2RI51_9AGAM</name>
<keyword evidence="3" id="KW-1185">Reference proteome</keyword>
<evidence type="ECO:0000313" key="3">
    <source>
        <dbReference type="Proteomes" id="UP000053477"/>
    </source>
</evidence>
<protein>
    <submittedName>
        <fullName evidence="2">Uncharacterized protein</fullName>
    </submittedName>
</protein>
<sequence>MDVALTNATNAISLSRESNPVERLPVETLLYIFELAEKHFNASRQEPSFEIENSHVPVTRSKDLRFKSKVVRVCKRWRGIIAPLMYECICLYRIGQLVALVKGLEAGGCGSLVQHIHGRLLVLPHWEDLYFKYVVRLLELCTSARSLTWRVIWNRPNIEPVSVRCSTINFMLLSSPSIHLTLKSLRKLTLQLNRPVQQGQSRTAEDNVKLTFDSLEDLVCEATNDAHAEGLSFISSSFLLPQISKLTIKASPDASYLLVDDPHLVYGVLVSHGAKLSSLALDMDWASPTMSRWIGFILDLTPNLHELEVKISAFRSIDPDNIVAGHFPNLLKLRLVISDFHISANKFKYLYRGENYFESKKDAGLTNYFSLTESRKVFPSLQTIALLHDMLPRIPLDSMVSPTSHYEVYSYLSSWAKKLQIRGITLVDVGEEIIAPTGPKRWTGRFALEETQSDPEDLAYPSDDDEAHRTGSSEYSSWDSEPEDGVSDPEDREHVAYSDVGSDDMMEIFKDAIMESSGDEAEDEMEVE</sequence>
<evidence type="ECO:0000313" key="2">
    <source>
        <dbReference type="EMBL" id="KLO11640.1"/>
    </source>
</evidence>
<accession>A0A0H2RI51</accession>
<gene>
    <name evidence="2" type="ORF">SCHPADRAFT_998717</name>
</gene>
<feature type="compositionally biased region" description="Acidic residues" evidence="1">
    <location>
        <begin position="517"/>
        <end position="528"/>
    </location>
</feature>
<feature type="compositionally biased region" description="Acidic residues" evidence="1">
    <location>
        <begin position="451"/>
        <end position="465"/>
    </location>
</feature>
<evidence type="ECO:0000256" key="1">
    <source>
        <dbReference type="SAM" id="MobiDB-lite"/>
    </source>
</evidence>
<proteinExistence type="predicted"/>
<reference evidence="2 3" key="1">
    <citation type="submission" date="2015-04" db="EMBL/GenBank/DDBJ databases">
        <title>Complete genome sequence of Schizopora paradoxa KUC8140, a cosmopolitan wood degrader in East Asia.</title>
        <authorList>
            <consortium name="DOE Joint Genome Institute"/>
            <person name="Min B."/>
            <person name="Park H."/>
            <person name="Jang Y."/>
            <person name="Kim J.-J."/>
            <person name="Kim K.H."/>
            <person name="Pangilinan J."/>
            <person name="Lipzen A."/>
            <person name="Riley R."/>
            <person name="Grigoriev I.V."/>
            <person name="Spatafora J.W."/>
            <person name="Choi I.-G."/>
        </authorList>
    </citation>
    <scope>NUCLEOTIDE SEQUENCE [LARGE SCALE GENOMIC DNA]</scope>
    <source>
        <strain evidence="2 3">KUC8140</strain>
    </source>
</reference>
<feature type="region of interest" description="Disordered" evidence="1">
    <location>
        <begin position="451"/>
        <end position="528"/>
    </location>
</feature>
<organism evidence="2 3">
    <name type="scientific">Schizopora paradoxa</name>
    <dbReference type="NCBI Taxonomy" id="27342"/>
    <lineage>
        <taxon>Eukaryota</taxon>
        <taxon>Fungi</taxon>
        <taxon>Dikarya</taxon>
        <taxon>Basidiomycota</taxon>
        <taxon>Agaricomycotina</taxon>
        <taxon>Agaricomycetes</taxon>
        <taxon>Hymenochaetales</taxon>
        <taxon>Schizoporaceae</taxon>
        <taxon>Schizopora</taxon>
    </lineage>
</organism>
<dbReference type="Proteomes" id="UP000053477">
    <property type="component" value="Unassembled WGS sequence"/>
</dbReference>
<dbReference type="EMBL" id="KQ085995">
    <property type="protein sequence ID" value="KLO11640.1"/>
    <property type="molecule type" value="Genomic_DNA"/>
</dbReference>
<dbReference type="InParanoid" id="A0A0H2RI51"/>
<dbReference type="AlphaFoldDB" id="A0A0H2RI51"/>